<evidence type="ECO:0000313" key="2">
    <source>
        <dbReference type="Proteomes" id="UP000184310"/>
    </source>
</evidence>
<dbReference type="Proteomes" id="UP000184310">
    <property type="component" value="Unassembled WGS sequence"/>
</dbReference>
<dbReference type="Gene3D" id="2.60.120.580">
    <property type="entry name" value="Acetamidase/Formamidase-like domains"/>
    <property type="match status" value="1"/>
</dbReference>
<dbReference type="RefSeq" id="WP_072985277.1">
    <property type="nucleotide sequence ID" value="NZ_FQZB01000004.1"/>
</dbReference>
<protein>
    <submittedName>
        <fullName evidence="1">Amidase</fullName>
    </submittedName>
</protein>
<dbReference type="GO" id="GO:0016811">
    <property type="term" value="F:hydrolase activity, acting on carbon-nitrogen (but not peptide) bonds, in linear amides"/>
    <property type="evidence" value="ECO:0007669"/>
    <property type="project" value="InterPro"/>
</dbReference>
<keyword evidence="2" id="KW-1185">Reference proteome</keyword>
<proteinExistence type="predicted"/>
<evidence type="ECO:0000313" key="1">
    <source>
        <dbReference type="EMBL" id="SHI71136.1"/>
    </source>
</evidence>
<dbReference type="InterPro" id="IPR004304">
    <property type="entry name" value="FmdA_AmdA"/>
</dbReference>
<dbReference type="SUPFAM" id="SSF141130">
    <property type="entry name" value="Acetamidase/Formamidase-like"/>
    <property type="match status" value="1"/>
</dbReference>
<dbReference type="STRING" id="1121302.SAMN02745163_00694"/>
<gene>
    <name evidence="1" type="ORF">SAMN02745163_00694</name>
</gene>
<dbReference type="OrthoDB" id="9811740at2"/>
<dbReference type="AlphaFoldDB" id="A0A1M6DD00"/>
<reference evidence="1 2" key="1">
    <citation type="submission" date="2016-11" db="EMBL/GenBank/DDBJ databases">
        <authorList>
            <person name="Jaros S."/>
            <person name="Januszkiewicz K."/>
            <person name="Wedrychowicz H."/>
        </authorList>
    </citation>
    <scope>NUCLEOTIDE SEQUENCE [LARGE SCALE GENOMIC DNA]</scope>
    <source>
        <strain evidence="1 2">DSM 21758</strain>
    </source>
</reference>
<sequence length="300" mass="33245">MVHNLNNSNSIFNFSNKHEYVLKVNSGDVVEIETKDCFSDLVKSEEDFMYNMEWDKVNPATGPIYIEGARKGDVLKVTIKKINIKEKAVIATGKDIGVLGDKMNGQHCKVVDIKNDKIIFDNNLEIPVKKMIGVIGVAPNEEEINTGTPGSHGGNMDNTMVEEGATIYFPIFKDGAYFALGDVHAVMADGEIGGAGAEIGAFVTVQLEVINELKLNNPLLENNEFISTIASEKSIDKAVYTAVHDMLNIVKERVNLEIKDISMLFSITSNTEICQVVDPLKTARFVVPKWVLEKYNFRLL</sequence>
<dbReference type="PANTHER" id="PTHR31891">
    <property type="entry name" value="FORMAMIDASE C869.04-RELATED"/>
    <property type="match status" value="1"/>
</dbReference>
<organism evidence="1 2">
    <name type="scientific">Clostridium cavendishii DSM 21758</name>
    <dbReference type="NCBI Taxonomy" id="1121302"/>
    <lineage>
        <taxon>Bacteria</taxon>
        <taxon>Bacillati</taxon>
        <taxon>Bacillota</taxon>
        <taxon>Clostridia</taxon>
        <taxon>Eubacteriales</taxon>
        <taxon>Clostridiaceae</taxon>
        <taxon>Clostridium</taxon>
    </lineage>
</organism>
<dbReference type="PANTHER" id="PTHR31891:SF1">
    <property type="entry name" value="FORMAMIDASE C869.04-RELATED"/>
    <property type="match status" value="1"/>
</dbReference>
<accession>A0A1M6DD00</accession>
<name>A0A1M6DD00_9CLOT</name>
<dbReference type="EMBL" id="FQZB01000004">
    <property type="protein sequence ID" value="SHI71136.1"/>
    <property type="molecule type" value="Genomic_DNA"/>
</dbReference>
<dbReference type="Gene3D" id="2.40.10.120">
    <property type="match status" value="1"/>
</dbReference>
<dbReference type="Pfam" id="PF03069">
    <property type="entry name" value="FmdA_AmdA"/>
    <property type="match status" value="2"/>
</dbReference>
<dbReference type="Gene3D" id="3.10.28.20">
    <property type="entry name" value="Acetamidase/Formamidase-like domains"/>
    <property type="match status" value="1"/>
</dbReference>